<dbReference type="AlphaFoldDB" id="A0A336LQV1"/>
<protein>
    <submittedName>
        <fullName evidence="4">CSON001444 protein</fullName>
    </submittedName>
</protein>
<feature type="domain" description="PIH1 N-terminal" evidence="3">
    <location>
        <begin position="40"/>
        <end position="180"/>
    </location>
</feature>
<sequence length="289" mass="33215">MESKRSMFLDSNPESIEKNLRFVKDEFEDKINDIFSPLTKEFSSKVIKPQTGFCIKAFQTKNQKKIFVNVCHTDGIPAPIDISEQYLTEILQGDEPHSYKVPMSLSDPRLATDKTGKQEMTCDIAKINKPGLFQNFFITLIFEALESKYDIEISEGNWKILNNRTVFGSLVPHRIQDREVQERSEGNQITDKKPLIEEISDREYANSVEIVKKNFSKPDHKLIQETYNGAVVKLISQFQLPECVSSKEIILSVNDDRLVLECNRHKYLFDGFTRGNLSIKNYESQFGAA</sequence>
<dbReference type="Pfam" id="PF08190">
    <property type="entry name" value="PIH1"/>
    <property type="match status" value="1"/>
</dbReference>
<dbReference type="GO" id="GO:0097255">
    <property type="term" value="C:R2TP complex"/>
    <property type="evidence" value="ECO:0007669"/>
    <property type="project" value="TreeGrafter"/>
</dbReference>
<evidence type="ECO:0000313" key="4">
    <source>
        <dbReference type="EMBL" id="SSX20432.1"/>
    </source>
</evidence>
<dbReference type="InterPro" id="IPR012981">
    <property type="entry name" value="PIH1_N"/>
</dbReference>
<evidence type="ECO:0000259" key="3">
    <source>
        <dbReference type="Pfam" id="PF08190"/>
    </source>
</evidence>
<dbReference type="InterPro" id="IPR050734">
    <property type="entry name" value="PIH1/Kintoun_subfamily"/>
</dbReference>
<gene>
    <name evidence="4" type="primary">CSON001444</name>
</gene>
<proteinExistence type="inferred from homology"/>
<accession>A0A336LQV1</accession>
<organism evidence="4">
    <name type="scientific">Culicoides sonorensis</name>
    <name type="common">Biting midge</name>
    <dbReference type="NCBI Taxonomy" id="179676"/>
    <lineage>
        <taxon>Eukaryota</taxon>
        <taxon>Metazoa</taxon>
        <taxon>Ecdysozoa</taxon>
        <taxon>Arthropoda</taxon>
        <taxon>Hexapoda</taxon>
        <taxon>Insecta</taxon>
        <taxon>Pterygota</taxon>
        <taxon>Neoptera</taxon>
        <taxon>Endopterygota</taxon>
        <taxon>Diptera</taxon>
        <taxon>Nematocera</taxon>
        <taxon>Chironomoidea</taxon>
        <taxon>Ceratopogonidae</taxon>
        <taxon>Ceratopogoninae</taxon>
        <taxon>Culicoides</taxon>
        <taxon>Monoculicoides</taxon>
    </lineage>
</organism>
<dbReference type="VEuPathDB" id="VectorBase:CSON001444"/>
<dbReference type="GO" id="GO:0005737">
    <property type="term" value="C:cytoplasm"/>
    <property type="evidence" value="ECO:0007669"/>
    <property type="project" value="TreeGrafter"/>
</dbReference>
<dbReference type="GO" id="GO:0000492">
    <property type="term" value="P:box C/D snoRNP assembly"/>
    <property type="evidence" value="ECO:0007669"/>
    <property type="project" value="TreeGrafter"/>
</dbReference>
<dbReference type="GO" id="GO:0006364">
    <property type="term" value="P:rRNA processing"/>
    <property type="evidence" value="ECO:0007669"/>
    <property type="project" value="TreeGrafter"/>
</dbReference>
<comment type="function">
    <text evidence="2">Involved in the assembly of C/D box small nucleolar ribonucleoprotein (snoRNP) particles. Recruits the SWI/SNF complex to the core promoter of rRNA genes and enhances pre-rRNA transcription. Mediates interaction of TELO2 with the R2TP complex which is necessary for the stability of MTOR and SMG1. Positively regulates the assembly and activity of the mTORC1 complex.</text>
</comment>
<reference evidence="4" key="1">
    <citation type="submission" date="2018-07" db="EMBL/GenBank/DDBJ databases">
        <authorList>
            <person name="Quirk P.G."/>
            <person name="Krulwich T.A."/>
        </authorList>
    </citation>
    <scope>NUCLEOTIDE SEQUENCE</scope>
</reference>
<name>A0A336LQV1_CULSO</name>
<dbReference type="EMBL" id="UFQT01000121">
    <property type="protein sequence ID" value="SSX20432.1"/>
    <property type="molecule type" value="Genomic_DNA"/>
</dbReference>
<evidence type="ECO:0000256" key="1">
    <source>
        <dbReference type="ARBA" id="ARBA00008511"/>
    </source>
</evidence>
<dbReference type="OMA" id="RAMNIHQ"/>
<comment type="similarity">
    <text evidence="1">Belongs to the PIH1 family.</text>
</comment>
<dbReference type="GO" id="GO:1990904">
    <property type="term" value="C:ribonucleoprotein complex"/>
    <property type="evidence" value="ECO:0007669"/>
    <property type="project" value="TreeGrafter"/>
</dbReference>
<dbReference type="PANTHER" id="PTHR22997">
    <property type="entry name" value="PIH1 DOMAIN-CONTAINING PROTEIN 1"/>
    <property type="match status" value="1"/>
</dbReference>
<evidence type="ECO:0000256" key="2">
    <source>
        <dbReference type="ARBA" id="ARBA00046233"/>
    </source>
</evidence>
<dbReference type="PANTHER" id="PTHR22997:SF0">
    <property type="entry name" value="PIH1 DOMAIN-CONTAINING PROTEIN 1"/>
    <property type="match status" value="1"/>
</dbReference>